<gene>
    <name evidence="1" type="ORF">HMPREF1064_00954</name>
</gene>
<dbReference type="HOGENOM" id="CLU_2696804_0_0_10"/>
<evidence type="ECO:0000313" key="2">
    <source>
        <dbReference type="Proteomes" id="UP000005974"/>
    </source>
</evidence>
<comment type="caution">
    <text evidence="1">The sequence shown here is derived from an EMBL/GenBank/DDBJ whole genome shotgun (WGS) entry which is preliminary data.</text>
</comment>
<sequence length="73" mass="8867">MLCNIKVYFLHFYSIKKKKTALDSKRFFHMLANLRYFLYQLARTVTDDYIVNFWTSSEFFFESFFGSGDECFV</sequence>
<keyword evidence="2" id="KW-1185">Reference proteome</keyword>
<accession>I8WIA2</accession>
<organism evidence="1 2">
    <name type="scientific">Phocaeicola dorei CL02T12C06</name>
    <dbReference type="NCBI Taxonomy" id="997876"/>
    <lineage>
        <taxon>Bacteria</taxon>
        <taxon>Pseudomonadati</taxon>
        <taxon>Bacteroidota</taxon>
        <taxon>Bacteroidia</taxon>
        <taxon>Bacteroidales</taxon>
        <taxon>Bacteroidaceae</taxon>
        <taxon>Phocaeicola</taxon>
    </lineage>
</organism>
<dbReference type="AlphaFoldDB" id="I8WIA2"/>
<protein>
    <submittedName>
        <fullName evidence="1">Uncharacterized protein</fullName>
    </submittedName>
</protein>
<evidence type="ECO:0000313" key="1">
    <source>
        <dbReference type="EMBL" id="EIY38300.1"/>
    </source>
</evidence>
<dbReference type="Proteomes" id="UP000005974">
    <property type="component" value="Unassembled WGS sequence"/>
</dbReference>
<proteinExistence type="predicted"/>
<dbReference type="EMBL" id="AGXJ01000016">
    <property type="protein sequence ID" value="EIY38300.1"/>
    <property type="molecule type" value="Genomic_DNA"/>
</dbReference>
<name>I8WIA2_9BACT</name>
<reference evidence="1 2" key="1">
    <citation type="submission" date="2012-02" db="EMBL/GenBank/DDBJ databases">
        <title>The Genome Sequence of Bacteroides dorei CL02T12C06.</title>
        <authorList>
            <consortium name="The Broad Institute Genome Sequencing Platform"/>
            <person name="Earl A."/>
            <person name="Ward D."/>
            <person name="Feldgarden M."/>
            <person name="Gevers D."/>
            <person name="Zitomersky N.L."/>
            <person name="Coyne M.J."/>
            <person name="Comstock L.E."/>
            <person name="Young S.K."/>
            <person name="Zeng Q."/>
            <person name="Gargeya S."/>
            <person name="Fitzgerald M."/>
            <person name="Haas B."/>
            <person name="Abouelleil A."/>
            <person name="Alvarado L."/>
            <person name="Arachchi H.M."/>
            <person name="Berlin A."/>
            <person name="Chapman S.B."/>
            <person name="Gearin G."/>
            <person name="Goldberg J."/>
            <person name="Griggs A."/>
            <person name="Gujja S."/>
            <person name="Hansen M."/>
            <person name="Heiman D."/>
            <person name="Howarth C."/>
            <person name="Larimer J."/>
            <person name="Lui A."/>
            <person name="MacDonald P.J.P."/>
            <person name="McCowen C."/>
            <person name="Montmayeur A."/>
            <person name="Murphy C."/>
            <person name="Neiman D."/>
            <person name="Pearson M."/>
            <person name="Priest M."/>
            <person name="Roberts A."/>
            <person name="Saif S."/>
            <person name="Shea T."/>
            <person name="Sisk P."/>
            <person name="Stolte C."/>
            <person name="Sykes S."/>
            <person name="Wortman J."/>
            <person name="Nusbaum C."/>
            <person name="Birren B."/>
        </authorList>
    </citation>
    <scope>NUCLEOTIDE SEQUENCE [LARGE SCALE GENOMIC DNA]</scope>
    <source>
        <strain evidence="1 2">CL02T12C06</strain>
    </source>
</reference>